<evidence type="ECO:0000313" key="5">
    <source>
        <dbReference type="EnsemblMetazoa" id="PHUM478390-PA"/>
    </source>
</evidence>
<dbReference type="CDD" id="cd01615">
    <property type="entry name" value="CIDE_N"/>
    <property type="match status" value="1"/>
</dbReference>
<dbReference type="CTD" id="8239424"/>
<dbReference type="EMBL" id="AAZO01005794">
    <property type="status" value="NOT_ANNOTATED_CDS"/>
    <property type="molecule type" value="Genomic_DNA"/>
</dbReference>
<accession>E0VWD7</accession>
<dbReference type="InParanoid" id="E0VWD7"/>
<dbReference type="KEGG" id="phu:Phum_PHUM478390"/>
<dbReference type="PANTHER" id="PTHR12306:SF15">
    <property type="entry name" value="DNAATION FACTOR-RELATED PROTEIN 1, ISOFORM B-RELATED"/>
    <property type="match status" value="1"/>
</dbReference>
<gene>
    <name evidence="5" type="primary">8239424</name>
    <name evidence="4" type="ORF">Phum_PHUM478390</name>
</gene>
<dbReference type="OMA" id="EKWAPNM"/>
<dbReference type="VEuPathDB" id="VectorBase:PHUM478390"/>
<evidence type="ECO:0000259" key="3">
    <source>
        <dbReference type="PROSITE" id="PS51135"/>
    </source>
</evidence>
<dbReference type="PANTHER" id="PTHR12306">
    <property type="entry name" value="CELL DEATH ACTIVATOR CIDE"/>
    <property type="match status" value="1"/>
</dbReference>
<dbReference type="eggNOG" id="ENOG502QU28">
    <property type="taxonomic scope" value="Eukaryota"/>
</dbReference>
<dbReference type="EnsemblMetazoa" id="PHUM478390-RA">
    <property type="protein sequence ID" value="PHUM478390-PA"/>
    <property type="gene ID" value="PHUM478390"/>
</dbReference>
<dbReference type="EMBL" id="DS235819">
    <property type="protein sequence ID" value="EEB17688.1"/>
    <property type="molecule type" value="Genomic_DNA"/>
</dbReference>
<dbReference type="InterPro" id="IPR003508">
    <property type="entry name" value="CIDE-N_dom"/>
</dbReference>
<dbReference type="SMART" id="SM00266">
    <property type="entry name" value="CAD"/>
    <property type="match status" value="1"/>
</dbReference>
<evidence type="ECO:0000256" key="1">
    <source>
        <dbReference type="ARBA" id="ARBA00022703"/>
    </source>
</evidence>
<dbReference type="GO" id="GO:0042981">
    <property type="term" value="P:regulation of apoptotic process"/>
    <property type="evidence" value="ECO:0007669"/>
    <property type="project" value="TreeGrafter"/>
</dbReference>
<reference evidence="4" key="1">
    <citation type="submission" date="2007-04" db="EMBL/GenBank/DDBJ databases">
        <title>Annotation of Pediculus humanus corporis strain USDA.</title>
        <authorList>
            <person name="Kirkness E."/>
            <person name="Hannick L."/>
            <person name="Hass B."/>
            <person name="Bruggner R."/>
            <person name="Lawson D."/>
            <person name="Bidwell S."/>
            <person name="Joardar V."/>
            <person name="Caler E."/>
            <person name="Walenz B."/>
            <person name="Inman J."/>
            <person name="Schobel S."/>
            <person name="Galinsky K."/>
            <person name="Amedeo P."/>
            <person name="Strausberg R."/>
        </authorList>
    </citation>
    <scope>NUCLEOTIDE SEQUENCE</scope>
    <source>
        <strain evidence="4">USDA</strain>
    </source>
</reference>
<keyword evidence="1 2" id="KW-0053">Apoptosis</keyword>
<dbReference type="SUPFAM" id="SSF54277">
    <property type="entry name" value="CAD &amp; PB1 domains"/>
    <property type="match status" value="1"/>
</dbReference>
<dbReference type="Gene3D" id="3.10.20.10">
    <property type="match status" value="1"/>
</dbReference>
<dbReference type="PROSITE" id="PS51135">
    <property type="entry name" value="CIDE_N"/>
    <property type="match status" value="1"/>
</dbReference>
<evidence type="ECO:0000313" key="6">
    <source>
        <dbReference type="Proteomes" id="UP000009046"/>
    </source>
</evidence>
<dbReference type="RefSeq" id="XP_002430426.1">
    <property type="nucleotide sequence ID" value="XM_002430381.1"/>
</dbReference>
<reference evidence="4" key="2">
    <citation type="submission" date="2007-04" db="EMBL/GenBank/DDBJ databases">
        <title>The genome of the human body louse.</title>
        <authorList>
            <consortium name="The Human Body Louse Genome Consortium"/>
            <person name="Kirkness E."/>
            <person name="Walenz B."/>
            <person name="Hass B."/>
            <person name="Bruggner R."/>
            <person name="Strausberg R."/>
        </authorList>
    </citation>
    <scope>NUCLEOTIDE SEQUENCE</scope>
    <source>
        <strain evidence="4">USDA</strain>
    </source>
</reference>
<evidence type="ECO:0000256" key="2">
    <source>
        <dbReference type="PROSITE-ProRule" id="PRU00447"/>
    </source>
</evidence>
<evidence type="ECO:0000313" key="4">
    <source>
        <dbReference type="EMBL" id="EEB17688.1"/>
    </source>
</evidence>
<name>E0VWD7_PEDHC</name>
<keyword evidence="6" id="KW-1185">Reference proteome</keyword>
<protein>
    <submittedName>
        <fullName evidence="4">DNAation factor subunit alpha, putative</fullName>
    </submittedName>
</protein>
<proteinExistence type="predicted"/>
<dbReference type="AlphaFoldDB" id="E0VWD7"/>
<organism>
    <name type="scientific">Pediculus humanus subsp. corporis</name>
    <name type="common">Body louse</name>
    <dbReference type="NCBI Taxonomy" id="121224"/>
    <lineage>
        <taxon>Eukaryota</taxon>
        <taxon>Metazoa</taxon>
        <taxon>Ecdysozoa</taxon>
        <taxon>Arthropoda</taxon>
        <taxon>Hexapoda</taxon>
        <taxon>Insecta</taxon>
        <taxon>Pterygota</taxon>
        <taxon>Neoptera</taxon>
        <taxon>Paraneoptera</taxon>
        <taxon>Psocodea</taxon>
        <taxon>Troctomorpha</taxon>
        <taxon>Phthiraptera</taxon>
        <taxon>Anoplura</taxon>
        <taxon>Pediculidae</taxon>
        <taxon>Pediculus</taxon>
    </lineage>
</organism>
<dbReference type="GO" id="GO:0006915">
    <property type="term" value="P:apoptotic process"/>
    <property type="evidence" value="ECO:0007669"/>
    <property type="project" value="UniProtKB-UniRule"/>
</dbReference>
<dbReference type="HOGENOM" id="CLU_116895_0_0_1"/>
<feature type="domain" description="CIDE-N" evidence="3">
    <location>
        <begin position="13"/>
        <end position="91"/>
    </location>
</feature>
<dbReference type="GeneID" id="8239424"/>
<dbReference type="OrthoDB" id="6475906at2759"/>
<dbReference type="Pfam" id="PF02017">
    <property type="entry name" value="CIDE-N"/>
    <property type="match status" value="1"/>
</dbReference>
<dbReference type="Proteomes" id="UP000009046">
    <property type="component" value="Unassembled WGS sequence"/>
</dbReference>
<reference evidence="5" key="3">
    <citation type="submission" date="2020-05" db="UniProtKB">
        <authorList>
            <consortium name="EnsemblMetazoa"/>
        </authorList>
    </citation>
    <scope>IDENTIFICATION</scope>
    <source>
        <strain evidence="5">USDA</strain>
    </source>
</reference>
<sequence>MQCPDDVSLQPGKGQPFKIMDYTKEHKFGIVASDLSDLIKKACIKLNIVPGTPVKVTLEQDGTEVEDEDYFSTLEKNTALMILINDQKWLPPGKLPKYKIVIDEPDGEGIPPKHLQKLVDRLHSDLTSITLLGGKELELLADMDPDSIADFFPGDNKVFLETLKEASSRFLAEKQQAKDAMDLLKLYHCHHIASDSSSGEKTTA</sequence>
<dbReference type="FunCoup" id="E0VWD7">
    <property type="interactions" value="34"/>
</dbReference>